<evidence type="ECO:0000313" key="2">
    <source>
        <dbReference type="Proteomes" id="UP000176037"/>
    </source>
</evidence>
<comment type="caution">
    <text evidence="1">The sequence shown here is derived from an EMBL/GenBank/DDBJ whole genome shotgun (WGS) entry which is preliminary data.</text>
</comment>
<gene>
    <name evidence="1" type="ORF">BFC17_12870</name>
</gene>
<dbReference type="InterPro" id="IPR018715">
    <property type="entry name" value="DUF2239"/>
</dbReference>
<evidence type="ECO:0008006" key="3">
    <source>
        <dbReference type="Google" id="ProtNLM"/>
    </source>
</evidence>
<dbReference type="Proteomes" id="UP000176037">
    <property type="component" value="Unassembled WGS sequence"/>
</dbReference>
<accession>A0A1E8FI72</accession>
<organism evidence="1 2">
    <name type="scientific">Alteromonas lipolytica</name>
    <dbReference type="NCBI Taxonomy" id="1856405"/>
    <lineage>
        <taxon>Bacteria</taxon>
        <taxon>Pseudomonadati</taxon>
        <taxon>Pseudomonadota</taxon>
        <taxon>Gammaproteobacteria</taxon>
        <taxon>Alteromonadales</taxon>
        <taxon>Alteromonadaceae</taxon>
        <taxon>Alteromonas/Salinimonas group</taxon>
        <taxon>Alteromonas</taxon>
    </lineage>
</organism>
<dbReference type="Pfam" id="PF09998">
    <property type="entry name" value="DUF2239"/>
    <property type="match status" value="1"/>
</dbReference>
<reference evidence="1 2" key="1">
    <citation type="submission" date="2016-09" db="EMBL/GenBank/DDBJ databases">
        <title>Alteromonas lipolytica, a new species isolated from sea water.</title>
        <authorList>
            <person name="Wu Y.-H."/>
            <person name="Cheng H."/>
            <person name="Xu X.-W."/>
        </authorList>
    </citation>
    <scope>NUCLEOTIDE SEQUENCE [LARGE SCALE GENOMIC DNA]</scope>
    <source>
        <strain evidence="1 2">JW12</strain>
    </source>
</reference>
<keyword evidence="2" id="KW-1185">Reference proteome</keyword>
<proteinExistence type="predicted"/>
<dbReference type="OrthoDB" id="282960at2"/>
<name>A0A1E8FI72_9ALTE</name>
<dbReference type="RefSeq" id="WP_070175384.1">
    <property type="nucleotide sequence ID" value="NZ_BMJR01000006.1"/>
</dbReference>
<dbReference type="EMBL" id="MJIC01000009">
    <property type="protein sequence ID" value="OFI35640.1"/>
    <property type="molecule type" value="Genomic_DNA"/>
</dbReference>
<sequence length="188" mass="21329">MSRTYIAVHNKALLAEGDLHSVVRTVKQQQPDAEPYLFDLENGKRVDIDWRGDVEKVIAGLPVSLLPPVKKRGRPKLGVLSKEVTLLPEHWEWLAVQRGGASTTLRRLIDTAMTKTTPAQQRRIKQDQLYSMMRVFEDEAGFEAASRALYRLEEQAFLNAIAGWPQALQDIYKQKFSALMTSGNENHD</sequence>
<protein>
    <recommendedName>
        <fullName evidence="3">DUF2239 domain-containing protein</fullName>
    </recommendedName>
</protein>
<evidence type="ECO:0000313" key="1">
    <source>
        <dbReference type="EMBL" id="OFI35640.1"/>
    </source>
</evidence>
<dbReference type="STRING" id="1856405.BFC17_12870"/>
<dbReference type="AlphaFoldDB" id="A0A1E8FI72"/>